<dbReference type="Proteomes" id="UP001174909">
    <property type="component" value="Unassembled WGS sequence"/>
</dbReference>
<name>A0AA35RLD8_GEOBA</name>
<dbReference type="PROSITE" id="PS50004">
    <property type="entry name" value="C2"/>
    <property type="match status" value="1"/>
</dbReference>
<evidence type="ECO:0000256" key="1">
    <source>
        <dbReference type="ARBA" id="ARBA00022723"/>
    </source>
</evidence>
<proteinExistence type="predicted"/>
<keyword evidence="2" id="KW-0106">Calcium</keyword>
<dbReference type="EMBL" id="CASHTH010001210">
    <property type="protein sequence ID" value="CAI8012691.1"/>
    <property type="molecule type" value="Genomic_DNA"/>
</dbReference>
<keyword evidence="1" id="KW-0479">Metal-binding</keyword>
<feature type="domain" description="C2" evidence="3">
    <location>
        <begin position="1"/>
        <end position="102"/>
    </location>
</feature>
<evidence type="ECO:0000259" key="3">
    <source>
        <dbReference type="PROSITE" id="PS50004"/>
    </source>
</evidence>
<dbReference type="Pfam" id="PF00168">
    <property type="entry name" value="C2"/>
    <property type="match status" value="1"/>
</dbReference>
<reference evidence="4" key="1">
    <citation type="submission" date="2023-03" db="EMBL/GenBank/DDBJ databases">
        <authorList>
            <person name="Steffen K."/>
            <person name="Cardenas P."/>
        </authorList>
    </citation>
    <scope>NUCLEOTIDE SEQUENCE</scope>
</reference>
<dbReference type="GO" id="GO:0016020">
    <property type="term" value="C:membrane"/>
    <property type="evidence" value="ECO:0007669"/>
    <property type="project" value="TreeGrafter"/>
</dbReference>
<dbReference type="SUPFAM" id="SSF49562">
    <property type="entry name" value="C2 domain (Calcium/lipid-binding domain, CaLB)"/>
    <property type="match status" value="1"/>
</dbReference>
<organism evidence="4 5">
    <name type="scientific">Geodia barretti</name>
    <name type="common">Barrett's horny sponge</name>
    <dbReference type="NCBI Taxonomy" id="519541"/>
    <lineage>
        <taxon>Eukaryota</taxon>
        <taxon>Metazoa</taxon>
        <taxon>Porifera</taxon>
        <taxon>Demospongiae</taxon>
        <taxon>Heteroscleromorpha</taxon>
        <taxon>Tetractinellida</taxon>
        <taxon>Astrophorina</taxon>
        <taxon>Geodiidae</taxon>
        <taxon>Geodia</taxon>
    </lineage>
</organism>
<dbReference type="InterPro" id="IPR000008">
    <property type="entry name" value="C2_dom"/>
</dbReference>
<dbReference type="Gene3D" id="2.60.40.150">
    <property type="entry name" value="C2 domain"/>
    <property type="match status" value="1"/>
</dbReference>
<dbReference type="AlphaFoldDB" id="A0AA35RLD8"/>
<sequence>MSLSVLVKSASSLPNVEKFSKSDPMCVIVLQGEKRKTKVIDNNLDPQWNETLTWTLQAALSGSESLEIEVYDYEKLRSNRLLGTLSLSLQEVVSRGSQNVNSALKSKKGEVMQVCLFSVDRSLFVCVCSCV</sequence>
<keyword evidence="5" id="KW-1185">Reference proteome</keyword>
<comment type="caution">
    <text evidence="4">The sequence shown here is derived from an EMBL/GenBank/DDBJ whole genome shotgun (WGS) entry which is preliminary data.</text>
</comment>
<accession>A0AA35RLD8</accession>
<evidence type="ECO:0000313" key="5">
    <source>
        <dbReference type="Proteomes" id="UP001174909"/>
    </source>
</evidence>
<protein>
    <submittedName>
        <fullName evidence="4">Myoferlin</fullName>
    </submittedName>
</protein>
<dbReference type="SMART" id="SM00239">
    <property type="entry name" value="C2"/>
    <property type="match status" value="1"/>
</dbReference>
<dbReference type="GO" id="GO:0005509">
    <property type="term" value="F:calcium ion binding"/>
    <property type="evidence" value="ECO:0007669"/>
    <property type="project" value="TreeGrafter"/>
</dbReference>
<gene>
    <name evidence="4" type="ORF">GBAR_LOCUS8126</name>
</gene>
<evidence type="ECO:0000256" key="2">
    <source>
        <dbReference type="ARBA" id="ARBA00022837"/>
    </source>
</evidence>
<evidence type="ECO:0000313" key="4">
    <source>
        <dbReference type="EMBL" id="CAI8012691.1"/>
    </source>
</evidence>
<dbReference type="InterPro" id="IPR035892">
    <property type="entry name" value="C2_domain_sf"/>
</dbReference>
<dbReference type="PANTHER" id="PTHR45911:SF4">
    <property type="entry name" value="MULTIPLE C2 AND TRANSMEMBRANE DOMAIN-CONTAINING PROTEIN"/>
    <property type="match status" value="1"/>
</dbReference>
<dbReference type="PANTHER" id="PTHR45911">
    <property type="entry name" value="C2 DOMAIN-CONTAINING PROTEIN"/>
    <property type="match status" value="1"/>
</dbReference>